<dbReference type="Proteomes" id="UP000675940">
    <property type="component" value="Unassembled WGS sequence"/>
</dbReference>
<accession>A0A940MK14</accession>
<evidence type="ECO:0000313" key="2">
    <source>
        <dbReference type="EMBL" id="MBP0482936.1"/>
    </source>
</evidence>
<keyword evidence="1" id="KW-0812">Transmembrane</keyword>
<sequence>MVPHGKQFTSPESRYTRALSHARLACDLQDSVSPTLARLLLAVMASTILLLGMAVGFIASALMAETAGAVTGSTSI</sequence>
<keyword evidence="1" id="KW-1133">Transmembrane helix</keyword>
<dbReference type="RefSeq" id="WP_209360879.1">
    <property type="nucleotide sequence ID" value="NZ_JAGISH010000005.1"/>
</dbReference>
<gene>
    <name evidence="2" type="ORF">J5474_10590</name>
</gene>
<comment type="caution">
    <text evidence="2">The sequence shown here is derived from an EMBL/GenBank/DDBJ whole genome shotgun (WGS) entry which is preliminary data.</text>
</comment>
<dbReference type="AlphaFoldDB" id="A0A940MK14"/>
<keyword evidence="1" id="KW-0472">Membrane</keyword>
<reference evidence="2" key="1">
    <citation type="submission" date="2021-03" db="EMBL/GenBank/DDBJ databases">
        <title>Sagittula salina sp. nov. strain M10.9X isolated from the marine waste.</title>
        <authorList>
            <person name="Satari L."/>
            <person name="Molina-Menor E."/>
            <person name="Vidal-Verdu A."/>
            <person name="Pascual J."/>
            <person name="Pereto J."/>
            <person name="Porcar M."/>
        </authorList>
    </citation>
    <scope>NUCLEOTIDE SEQUENCE</scope>
    <source>
        <strain evidence="2">M10.9X</strain>
    </source>
</reference>
<dbReference type="EMBL" id="JAGISH010000005">
    <property type="protein sequence ID" value="MBP0482936.1"/>
    <property type="molecule type" value="Genomic_DNA"/>
</dbReference>
<protein>
    <submittedName>
        <fullName evidence="2">Uncharacterized protein</fullName>
    </submittedName>
</protein>
<name>A0A940MK14_9RHOB</name>
<evidence type="ECO:0000256" key="1">
    <source>
        <dbReference type="SAM" id="Phobius"/>
    </source>
</evidence>
<organism evidence="2 3">
    <name type="scientific">Sagittula salina</name>
    <dbReference type="NCBI Taxonomy" id="2820268"/>
    <lineage>
        <taxon>Bacteria</taxon>
        <taxon>Pseudomonadati</taxon>
        <taxon>Pseudomonadota</taxon>
        <taxon>Alphaproteobacteria</taxon>
        <taxon>Rhodobacterales</taxon>
        <taxon>Roseobacteraceae</taxon>
        <taxon>Sagittula</taxon>
    </lineage>
</organism>
<feature type="transmembrane region" description="Helical" evidence="1">
    <location>
        <begin position="39"/>
        <end position="64"/>
    </location>
</feature>
<proteinExistence type="predicted"/>
<evidence type="ECO:0000313" key="3">
    <source>
        <dbReference type="Proteomes" id="UP000675940"/>
    </source>
</evidence>
<keyword evidence="3" id="KW-1185">Reference proteome</keyword>